<dbReference type="EMBL" id="CP036290">
    <property type="protein sequence ID" value="QDU85265.1"/>
    <property type="molecule type" value="Genomic_DNA"/>
</dbReference>
<evidence type="ECO:0000313" key="1">
    <source>
        <dbReference type="EMBL" id="QDU85265.1"/>
    </source>
</evidence>
<gene>
    <name evidence="1" type="ORF">Pla163_23930</name>
</gene>
<dbReference type="SUPFAM" id="SSF69318">
    <property type="entry name" value="Integrin alpha N-terminal domain"/>
    <property type="match status" value="1"/>
</dbReference>
<dbReference type="Proteomes" id="UP000319342">
    <property type="component" value="Chromosome"/>
</dbReference>
<accession>A0A518D1F4</accession>
<keyword evidence="2" id="KW-1185">Reference proteome</keyword>
<dbReference type="AlphaFoldDB" id="A0A518D1F4"/>
<proteinExistence type="predicted"/>
<dbReference type="RefSeq" id="WP_145188297.1">
    <property type="nucleotide sequence ID" value="NZ_CP036290.1"/>
</dbReference>
<dbReference type="InterPro" id="IPR028994">
    <property type="entry name" value="Integrin_alpha_N"/>
</dbReference>
<dbReference type="OrthoDB" id="287371at2"/>
<protein>
    <recommendedName>
        <fullName evidence="3">FG-GAP repeat protein</fullName>
    </recommendedName>
</protein>
<reference evidence="1 2" key="1">
    <citation type="submission" date="2019-02" db="EMBL/GenBank/DDBJ databases">
        <title>Deep-cultivation of Planctomycetes and their phenomic and genomic characterization uncovers novel biology.</title>
        <authorList>
            <person name="Wiegand S."/>
            <person name="Jogler M."/>
            <person name="Boedeker C."/>
            <person name="Pinto D."/>
            <person name="Vollmers J."/>
            <person name="Rivas-Marin E."/>
            <person name="Kohn T."/>
            <person name="Peeters S.H."/>
            <person name="Heuer A."/>
            <person name="Rast P."/>
            <person name="Oberbeckmann S."/>
            <person name="Bunk B."/>
            <person name="Jeske O."/>
            <person name="Meyerdierks A."/>
            <person name="Storesund J.E."/>
            <person name="Kallscheuer N."/>
            <person name="Luecker S."/>
            <person name="Lage O.M."/>
            <person name="Pohl T."/>
            <person name="Merkel B.J."/>
            <person name="Hornburger P."/>
            <person name="Mueller R.-W."/>
            <person name="Bruemmer F."/>
            <person name="Labrenz M."/>
            <person name="Spormann A.M."/>
            <person name="Op den Camp H."/>
            <person name="Overmann J."/>
            <person name="Amann R."/>
            <person name="Jetten M.S.M."/>
            <person name="Mascher T."/>
            <person name="Medema M.H."/>
            <person name="Devos D.P."/>
            <person name="Kaster A.-K."/>
            <person name="Ovreas L."/>
            <person name="Rohde M."/>
            <person name="Galperin M.Y."/>
            <person name="Jogler C."/>
        </authorList>
    </citation>
    <scope>NUCLEOTIDE SEQUENCE [LARGE SCALE GENOMIC DNA]</scope>
    <source>
        <strain evidence="1 2">Pla163</strain>
    </source>
</reference>
<sequence>MFVLVLSLFVASQAPLLPTLAPPPVTLGGEQRSFAAPVRLLADGKPIRTAAPGYAAPTLHDVNGDGHRDLVVGQLEGGRLRVHPGNADGGFGAGSWLEAGGEVAEVPGVW</sequence>
<evidence type="ECO:0008006" key="3">
    <source>
        <dbReference type="Google" id="ProtNLM"/>
    </source>
</evidence>
<evidence type="ECO:0000313" key="2">
    <source>
        <dbReference type="Proteomes" id="UP000319342"/>
    </source>
</evidence>
<name>A0A518D1F4_9BACT</name>
<organism evidence="1 2">
    <name type="scientific">Rohdeia mirabilis</name>
    <dbReference type="NCBI Taxonomy" id="2528008"/>
    <lineage>
        <taxon>Bacteria</taxon>
        <taxon>Pseudomonadati</taxon>
        <taxon>Planctomycetota</taxon>
        <taxon>Planctomycetia</taxon>
        <taxon>Planctomycetia incertae sedis</taxon>
        <taxon>Rohdeia</taxon>
    </lineage>
</organism>